<feature type="compositionally biased region" description="Gly residues" evidence="1">
    <location>
        <begin position="110"/>
        <end position="133"/>
    </location>
</feature>
<name>A0A369J615_HYPMA</name>
<keyword evidence="3" id="KW-1185">Reference proteome</keyword>
<gene>
    <name evidence="2" type="ORF">Hypma_001228</name>
</gene>
<proteinExistence type="predicted"/>
<accession>A0A369J615</accession>
<evidence type="ECO:0000313" key="3">
    <source>
        <dbReference type="Proteomes" id="UP000076154"/>
    </source>
</evidence>
<organism evidence="2 3">
    <name type="scientific">Hypsizygus marmoreus</name>
    <name type="common">White beech mushroom</name>
    <name type="synonym">Agaricus marmoreus</name>
    <dbReference type="NCBI Taxonomy" id="39966"/>
    <lineage>
        <taxon>Eukaryota</taxon>
        <taxon>Fungi</taxon>
        <taxon>Dikarya</taxon>
        <taxon>Basidiomycota</taxon>
        <taxon>Agaricomycotina</taxon>
        <taxon>Agaricomycetes</taxon>
        <taxon>Agaricomycetidae</taxon>
        <taxon>Agaricales</taxon>
        <taxon>Tricholomatineae</taxon>
        <taxon>Lyophyllaceae</taxon>
        <taxon>Hypsizygus</taxon>
    </lineage>
</organism>
<feature type="region of interest" description="Disordered" evidence="1">
    <location>
        <begin position="109"/>
        <end position="138"/>
    </location>
</feature>
<sequence>MHLPYPTISSLFRQLSSSGLVRSFKVELRCWRGTTCSDSEHEPRKIFPGRRRTKHQTYLALGELRGRMKQRTKYLAGRGIHSSKTILICQHPTQNRKTRRWWWRRRSSGAGAGGGGGGGGSDSGGRGGDPGGGEVEDFEGGENDGAFIAIEFNAELAYTMGKGGKTPHDWSDKDYREWWTWKEVIFRWKLVPTFNYVVCHTKHESHFSGEKDKDWFHTEEKVDVKGVVHGKSGIWYHVYQFRSGNFTRLVTGVGLYRPPTSQRG</sequence>
<dbReference type="AlphaFoldDB" id="A0A369J615"/>
<dbReference type="InParanoid" id="A0A369J615"/>
<dbReference type="Proteomes" id="UP000076154">
    <property type="component" value="Unassembled WGS sequence"/>
</dbReference>
<comment type="caution">
    <text evidence="2">The sequence shown here is derived from an EMBL/GenBank/DDBJ whole genome shotgun (WGS) entry which is preliminary data.</text>
</comment>
<evidence type="ECO:0000256" key="1">
    <source>
        <dbReference type="SAM" id="MobiDB-lite"/>
    </source>
</evidence>
<protein>
    <submittedName>
        <fullName evidence="2">Uncharacterized protein</fullName>
    </submittedName>
</protein>
<evidence type="ECO:0000313" key="2">
    <source>
        <dbReference type="EMBL" id="RDB17509.1"/>
    </source>
</evidence>
<dbReference type="EMBL" id="LUEZ02000110">
    <property type="protein sequence ID" value="RDB17509.1"/>
    <property type="molecule type" value="Genomic_DNA"/>
</dbReference>
<reference evidence="2" key="1">
    <citation type="submission" date="2018-04" db="EMBL/GenBank/DDBJ databases">
        <title>Whole genome sequencing of Hypsizygus marmoreus.</title>
        <authorList>
            <person name="Choi I.-G."/>
            <person name="Min B."/>
            <person name="Kim J.-G."/>
            <person name="Kim S."/>
            <person name="Oh Y.-L."/>
            <person name="Kong W.-S."/>
            <person name="Park H."/>
            <person name="Jeong J."/>
            <person name="Song E.-S."/>
        </authorList>
    </citation>
    <scope>NUCLEOTIDE SEQUENCE [LARGE SCALE GENOMIC DNA]</scope>
    <source>
        <strain evidence="2">51987-8</strain>
    </source>
</reference>